<dbReference type="Pfam" id="PF05016">
    <property type="entry name" value="ParE_toxin"/>
    <property type="match status" value="1"/>
</dbReference>
<evidence type="ECO:0000256" key="1">
    <source>
        <dbReference type="ARBA" id="ARBA00022649"/>
    </source>
</evidence>
<evidence type="ECO:0000313" key="2">
    <source>
        <dbReference type="EMBL" id="SEH43884.1"/>
    </source>
</evidence>
<name>A0A1H6I5D7_9FLAO</name>
<proteinExistence type="predicted"/>
<dbReference type="InterPro" id="IPR035093">
    <property type="entry name" value="RelE/ParE_toxin_dom_sf"/>
</dbReference>
<protein>
    <submittedName>
        <fullName evidence="2">Plasmid stabilization system protein ParE</fullName>
    </submittedName>
</protein>
<dbReference type="RefSeq" id="WP_089768226.1">
    <property type="nucleotide sequence ID" value="NZ_FNWX01000004.1"/>
</dbReference>
<sequence length="99" mass="11794">MEKGFEIIWTDLALEELSETVEYLKREFSQKEIDNLGDEIERISSIISQNPNIFPHSDRLQTIKAVILKFYTLYYRIMNDKIEIVSFFSNRQSPDKMKL</sequence>
<dbReference type="Proteomes" id="UP000198555">
    <property type="component" value="Unassembled WGS sequence"/>
</dbReference>
<keyword evidence="3" id="KW-1185">Reference proteome</keyword>
<dbReference type="STRING" id="420404.SAMN05421793_10445"/>
<gene>
    <name evidence="2" type="ORF">SAMN05421793_10445</name>
</gene>
<organism evidence="2 3">
    <name type="scientific">Epilithonimonas hominis</name>
    <dbReference type="NCBI Taxonomy" id="420404"/>
    <lineage>
        <taxon>Bacteria</taxon>
        <taxon>Pseudomonadati</taxon>
        <taxon>Bacteroidota</taxon>
        <taxon>Flavobacteriia</taxon>
        <taxon>Flavobacteriales</taxon>
        <taxon>Weeksellaceae</taxon>
        <taxon>Chryseobacterium group</taxon>
        <taxon>Epilithonimonas</taxon>
    </lineage>
</organism>
<dbReference type="AlphaFoldDB" id="A0A1H6I5D7"/>
<evidence type="ECO:0000313" key="3">
    <source>
        <dbReference type="Proteomes" id="UP000198555"/>
    </source>
</evidence>
<reference evidence="3" key="1">
    <citation type="submission" date="2016-10" db="EMBL/GenBank/DDBJ databases">
        <authorList>
            <person name="Varghese N."/>
            <person name="Submissions S."/>
        </authorList>
    </citation>
    <scope>NUCLEOTIDE SEQUENCE [LARGE SCALE GENOMIC DNA]</scope>
    <source>
        <strain evidence="3">DSM 19326</strain>
    </source>
</reference>
<accession>A0A1H6I5D7</accession>
<dbReference type="InterPro" id="IPR007712">
    <property type="entry name" value="RelE/ParE_toxin"/>
</dbReference>
<keyword evidence="1" id="KW-1277">Toxin-antitoxin system</keyword>
<dbReference type="Gene3D" id="3.30.2310.20">
    <property type="entry name" value="RelE-like"/>
    <property type="match status" value="1"/>
</dbReference>
<dbReference type="EMBL" id="FNWX01000004">
    <property type="protein sequence ID" value="SEH43884.1"/>
    <property type="molecule type" value="Genomic_DNA"/>
</dbReference>